<dbReference type="Gene3D" id="1.20.1330.10">
    <property type="entry name" value="f41 fragment of flagellin, N-terminal domain"/>
    <property type="match status" value="1"/>
</dbReference>
<dbReference type="PANTHER" id="PTHR42792:SF1">
    <property type="entry name" value="FLAGELLAR HOOK-ASSOCIATED PROTEIN 3"/>
    <property type="match status" value="1"/>
</dbReference>
<organism evidence="2 3">
    <name type="scientific">Acetobacterium fimetarium</name>
    <dbReference type="NCBI Taxonomy" id="52691"/>
    <lineage>
        <taxon>Bacteria</taxon>
        <taxon>Bacillati</taxon>
        <taxon>Bacillota</taxon>
        <taxon>Clostridia</taxon>
        <taxon>Eubacteriales</taxon>
        <taxon>Eubacteriaceae</taxon>
        <taxon>Acetobacterium</taxon>
    </lineage>
</organism>
<comment type="caution">
    <text evidence="2">The sequence shown here is derived from an EMBL/GenBank/DDBJ whole genome shotgun (WGS) entry which is preliminary data.</text>
</comment>
<name>A0ABR6WXB4_9FIRM</name>
<accession>A0ABR6WXB4</accession>
<dbReference type="InterPro" id="IPR001029">
    <property type="entry name" value="Flagellin_N"/>
</dbReference>
<sequence length="340" mass="37477">MRITYKMMTNRYTSNLNTIGTDLDKLNNQVASGRKFSRTSEDVSSAMKGYQIRKNIYKVDGYQDNISHAQGFLTNSETTLGGIEDSLSEAVNKVEQGVNGTQSDNEKKIIATELRSIQKELLAELNTSSSGVHIFGGSNTDSEPFTVDSTTGKMSYNGIDLDTLTDATTIKKLQQDSLYVDIGLGVSVDPITKEIDRNTVFEYSIPGISFAGNGTTTLKDGTVASNNTYNLIGQIAEALETGGNSTDMTDKIEALFGHLQESTQKVYQKTTEIGAKTNYLDFMTERYETQDYNMEERQTQVEGVDAAAVYIDFQTQKVAYQAALQMGQSVIQQSVFDYMS</sequence>
<gene>
    <name evidence="2" type="ORF">GH808_11290</name>
</gene>
<dbReference type="EMBL" id="WJBC01000017">
    <property type="protein sequence ID" value="MBC3805015.1"/>
    <property type="molecule type" value="Genomic_DNA"/>
</dbReference>
<dbReference type="InterPro" id="IPR001492">
    <property type="entry name" value="Flagellin"/>
</dbReference>
<protein>
    <recommendedName>
        <fullName evidence="1">Flagellin N-terminal domain-containing protein</fullName>
    </recommendedName>
</protein>
<dbReference type="RefSeq" id="WP_186842898.1">
    <property type="nucleotide sequence ID" value="NZ_WJBC01000017.1"/>
</dbReference>
<dbReference type="PANTHER" id="PTHR42792">
    <property type="entry name" value="FLAGELLIN"/>
    <property type="match status" value="1"/>
</dbReference>
<evidence type="ECO:0000313" key="2">
    <source>
        <dbReference type="EMBL" id="MBC3805015.1"/>
    </source>
</evidence>
<evidence type="ECO:0000259" key="1">
    <source>
        <dbReference type="Pfam" id="PF00669"/>
    </source>
</evidence>
<feature type="domain" description="Flagellin N-terminal" evidence="1">
    <location>
        <begin position="3"/>
        <end position="140"/>
    </location>
</feature>
<evidence type="ECO:0000313" key="3">
    <source>
        <dbReference type="Proteomes" id="UP000603234"/>
    </source>
</evidence>
<dbReference type="SUPFAM" id="SSF64518">
    <property type="entry name" value="Phase 1 flagellin"/>
    <property type="match status" value="1"/>
</dbReference>
<proteinExistence type="predicted"/>
<dbReference type="Proteomes" id="UP000603234">
    <property type="component" value="Unassembled WGS sequence"/>
</dbReference>
<dbReference type="Pfam" id="PF00669">
    <property type="entry name" value="Flagellin_N"/>
    <property type="match status" value="1"/>
</dbReference>
<reference evidence="2 3" key="1">
    <citation type="journal article" date="2020" name="mSystems">
        <title>Defining Genomic and Predicted Metabolic Features of the Acetobacterium Genus.</title>
        <authorList>
            <person name="Ross D.E."/>
            <person name="Marshall C.W."/>
            <person name="Gulliver D."/>
            <person name="May H.D."/>
            <person name="Norman R.S."/>
        </authorList>
    </citation>
    <scope>NUCLEOTIDE SEQUENCE [LARGE SCALE GENOMIC DNA]</scope>
    <source>
        <strain evidence="2 3">DSM 8238</strain>
    </source>
</reference>
<keyword evidence="3" id="KW-1185">Reference proteome</keyword>